<accession>W9RRE9</accession>
<reference evidence="2" key="1">
    <citation type="submission" date="2013-01" db="EMBL/GenBank/DDBJ databases">
        <title>Draft Genome Sequence of a Mulberry Tree, Morus notabilis C.K. Schneid.</title>
        <authorList>
            <person name="He N."/>
            <person name="Zhao S."/>
        </authorList>
    </citation>
    <scope>NUCLEOTIDE SEQUENCE</scope>
</reference>
<dbReference type="Proteomes" id="UP000030645">
    <property type="component" value="Unassembled WGS sequence"/>
</dbReference>
<dbReference type="EMBL" id="KE344994">
    <property type="protein sequence ID" value="EXB88722.1"/>
    <property type="molecule type" value="Genomic_DNA"/>
</dbReference>
<name>W9RRE9_9ROSA</name>
<evidence type="ECO:0000313" key="2">
    <source>
        <dbReference type="Proteomes" id="UP000030645"/>
    </source>
</evidence>
<sequence>MASVLRYSAEASKDQVNMEDEDDLFEIDLEAVSSIPPPHYWGSGVTATRSALLANCLLPISDLSCAVPMVSRACSALSFAGTGNVVMIVEPMPLGKHFQLSSFGSFGIQQKGMKA</sequence>
<keyword evidence="2" id="KW-1185">Reference proteome</keyword>
<dbReference type="eggNOG" id="ENOG502S6TK">
    <property type="taxonomic scope" value="Eukaryota"/>
</dbReference>
<proteinExistence type="predicted"/>
<gene>
    <name evidence="1" type="ORF">L484_015412</name>
</gene>
<organism evidence="1 2">
    <name type="scientific">Morus notabilis</name>
    <dbReference type="NCBI Taxonomy" id="981085"/>
    <lineage>
        <taxon>Eukaryota</taxon>
        <taxon>Viridiplantae</taxon>
        <taxon>Streptophyta</taxon>
        <taxon>Embryophyta</taxon>
        <taxon>Tracheophyta</taxon>
        <taxon>Spermatophyta</taxon>
        <taxon>Magnoliopsida</taxon>
        <taxon>eudicotyledons</taxon>
        <taxon>Gunneridae</taxon>
        <taxon>Pentapetalae</taxon>
        <taxon>rosids</taxon>
        <taxon>fabids</taxon>
        <taxon>Rosales</taxon>
        <taxon>Moraceae</taxon>
        <taxon>Moreae</taxon>
        <taxon>Morus</taxon>
    </lineage>
</organism>
<evidence type="ECO:0000313" key="1">
    <source>
        <dbReference type="EMBL" id="EXB88722.1"/>
    </source>
</evidence>
<protein>
    <submittedName>
        <fullName evidence="1">Uncharacterized protein</fullName>
    </submittedName>
</protein>
<dbReference type="AlphaFoldDB" id="W9RRE9"/>